<organism evidence="10 11">
    <name type="scientific">Peteryoungia ipomoeae</name>
    <dbReference type="NCBI Taxonomy" id="1210932"/>
    <lineage>
        <taxon>Bacteria</taxon>
        <taxon>Pseudomonadati</taxon>
        <taxon>Pseudomonadota</taxon>
        <taxon>Alphaproteobacteria</taxon>
        <taxon>Hyphomicrobiales</taxon>
        <taxon>Rhizobiaceae</taxon>
        <taxon>Peteryoungia</taxon>
    </lineage>
</organism>
<dbReference type="RefSeq" id="WP_136598724.1">
    <property type="nucleotide sequence ID" value="NZ_STGV01000003.1"/>
</dbReference>
<dbReference type="NCBIfam" id="NF009487">
    <property type="entry name" value="PRK12849.1"/>
    <property type="match status" value="1"/>
</dbReference>
<evidence type="ECO:0000256" key="8">
    <source>
        <dbReference type="RuleBase" id="RU000418"/>
    </source>
</evidence>
<dbReference type="InterPro" id="IPR027409">
    <property type="entry name" value="GroEL-like_apical_dom_sf"/>
</dbReference>
<proteinExistence type="inferred from homology"/>
<keyword evidence="3 7" id="KW-0547">Nucleotide-binding</keyword>
<evidence type="ECO:0000256" key="7">
    <source>
        <dbReference type="HAMAP-Rule" id="MF_00600"/>
    </source>
</evidence>
<dbReference type="AlphaFoldDB" id="A0A4S8P637"/>
<dbReference type="CDD" id="cd03344">
    <property type="entry name" value="GroEL"/>
    <property type="match status" value="1"/>
</dbReference>
<dbReference type="HAMAP" id="MF_00600">
    <property type="entry name" value="CH60"/>
    <property type="match status" value="1"/>
</dbReference>
<feature type="binding site" evidence="7">
    <location>
        <position position="495"/>
    </location>
    <ligand>
        <name>ATP</name>
        <dbReference type="ChEBI" id="CHEBI:30616"/>
    </ligand>
</feature>
<evidence type="ECO:0000256" key="2">
    <source>
        <dbReference type="ARBA" id="ARBA00022490"/>
    </source>
</evidence>
<dbReference type="PROSITE" id="PS00296">
    <property type="entry name" value="CHAPERONINS_CPN60"/>
    <property type="match status" value="1"/>
</dbReference>
<evidence type="ECO:0000256" key="3">
    <source>
        <dbReference type="ARBA" id="ARBA00022741"/>
    </source>
</evidence>
<gene>
    <name evidence="7 10" type="primary">groL</name>
    <name evidence="7" type="synonym">groEL</name>
    <name evidence="10" type="ORF">FAA97_11810</name>
</gene>
<dbReference type="NCBIfam" id="NF000592">
    <property type="entry name" value="PRK00013.1"/>
    <property type="match status" value="1"/>
</dbReference>
<dbReference type="NCBIfam" id="NF009488">
    <property type="entry name" value="PRK12850.1"/>
    <property type="match status" value="1"/>
</dbReference>
<reference evidence="10 11" key="1">
    <citation type="submission" date="2019-04" db="EMBL/GenBank/DDBJ databases">
        <title>Genome sequence of strain shin9-1.</title>
        <authorList>
            <person name="Gao J."/>
            <person name="Sun J."/>
        </authorList>
    </citation>
    <scope>NUCLEOTIDE SEQUENCE [LARGE SCALE GENOMIC DNA]</scope>
    <source>
        <strain evidence="11">shin9-1</strain>
    </source>
</reference>
<dbReference type="Gene3D" id="3.50.7.10">
    <property type="entry name" value="GroEL"/>
    <property type="match status" value="1"/>
</dbReference>
<accession>A0A4S8P637</accession>
<dbReference type="Gene3D" id="1.10.560.10">
    <property type="entry name" value="GroEL-like equatorial domain"/>
    <property type="match status" value="1"/>
</dbReference>
<dbReference type="FunFam" id="1.10.560.10:FF:000001">
    <property type="entry name" value="60 kDa chaperonin"/>
    <property type="match status" value="1"/>
</dbReference>
<dbReference type="InterPro" id="IPR018370">
    <property type="entry name" value="Chaperonin_Cpn60_CS"/>
</dbReference>
<dbReference type="FunFam" id="3.50.7.10:FF:000001">
    <property type="entry name" value="60 kDa chaperonin"/>
    <property type="match status" value="1"/>
</dbReference>
<dbReference type="InterPro" id="IPR001844">
    <property type="entry name" value="Cpn60/GroEL"/>
</dbReference>
<dbReference type="SUPFAM" id="SSF54849">
    <property type="entry name" value="GroEL-intermediate domain like"/>
    <property type="match status" value="1"/>
</dbReference>
<keyword evidence="6 7" id="KW-0413">Isomerase</keyword>
<dbReference type="GO" id="GO:0042026">
    <property type="term" value="P:protein refolding"/>
    <property type="evidence" value="ECO:0007669"/>
    <property type="project" value="UniProtKB-UniRule"/>
</dbReference>
<evidence type="ECO:0000313" key="11">
    <source>
        <dbReference type="Proteomes" id="UP000308828"/>
    </source>
</evidence>
<keyword evidence="5 7" id="KW-0143">Chaperone</keyword>
<comment type="function">
    <text evidence="7 9">Together with its co-chaperonin GroES, plays an essential role in assisting protein folding. The GroEL-GroES system forms a nano-cage that allows encapsulation of the non-native substrate proteins and provides a physical environment optimized to promote and accelerate protein folding.</text>
</comment>
<dbReference type="EMBL" id="STGV01000003">
    <property type="protein sequence ID" value="THV23284.1"/>
    <property type="molecule type" value="Genomic_DNA"/>
</dbReference>
<feature type="binding site" evidence="7">
    <location>
        <position position="51"/>
    </location>
    <ligand>
        <name>ATP</name>
        <dbReference type="ChEBI" id="CHEBI:30616"/>
    </ligand>
</feature>
<dbReference type="PRINTS" id="PR00298">
    <property type="entry name" value="CHAPERONIN60"/>
</dbReference>
<dbReference type="NCBIfam" id="NF009489">
    <property type="entry name" value="PRK12851.1"/>
    <property type="match status" value="1"/>
</dbReference>
<keyword evidence="4 7" id="KW-0067">ATP-binding</keyword>
<dbReference type="PANTHER" id="PTHR45633">
    <property type="entry name" value="60 KDA HEAT SHOCK PROTEIN, MITOCHONDRIAL"/>
    <property type="match status" value="1"/>
</dbReference>
<evidence type="ECO:0000256" key="9">
    <source>
        <dbReference type="RuleBase" id="RU000419"/>
    </source>
</evidence>
<dbReference type="SUPFAM" id="SSF52029">
    <property type="entry name" value="GroEL apical domain-like"/>
    <property type="match status" value="1"/>
</dbReference>
<evidence type="ECO:0000256" key="5">
    <source>
        <dbReference type="ARBA" id="ARBA00023186"/>
    </source>
</evidence>
<dbReference type="OrthoDB" id="9766614at2"/>
<dbReference type="Pfam" id="PF00118">
    <property type="entry name" value="Cpn60_TCP1"/>
    <property type="match status" value="1"/>
</dbReference>
<name>A0A4S8P637_9HYPH</name>
<dbReference type="Proteomes" id="UP000308828">
    <property type="component" value="Unassembled WGS sequence"/>
</dbReference>
<comment type="similarity">
    <text evidence="1 7 8">Belongs to the chaperonin (HSP60) family.</text>
</comment>
<evidence type="ECO:0000256" key="1">
    <source>
        <dbReference type="ARBA" id="ARBA00006607"/>
    </source>
</evidence>
<comment type="caution">
    <text evidence="7">Lacks conserved residue(s) required for the propagation of feature annotation.</text>
</comment>
<dbReference type="NCBIfam" id="TIGR02348">
    <property type="entry name" value="GroEL"/>
    <property type="match status" value="1"/>
</dbReference>
<dbReference type="GO" id="GO:0005737">
    <property type="term" value="C:cytoplasm"/>
    <property type="evidence" value="ECO:0007669"/>
    <property type="project" value="UniProtKB-SubCell"/>
</dbReference>
<evidence type="ECO:0000256" key="6">
    <source>
        <dbReference type="ARBA" id="ARBA00023235"/>
    </source>
</evidence>
<dbReference type="InterPro" id="IPR027410">
    <property type="entry name" value="TCP-1-like_intermed_sf"/>
</dbReference>
<dbReference type="Gene3D" id="3.30.260.10">
    <property type="entry name" value="TCP-1-like chaperonin intermediate domain"/>
    <property type="match status" value="1"/>
</dbReference>
<dbReference type="GO" id="GO:0005524">
    <property type="term" value="F:ATP binding"/>
    <property type="evidence" value="ECO:0007669"/>
    <property type="project" value="UniProtKB-UniRule"/>
</dbReference>
<comment type="subunit">
    <text evidence="7 9">Forms a cylinder of 14 subunits composed of two heptameric rings stacked back-to-back. Interacts with the co-chaperonin GroES.</text>
</comment>
<dbReference type="GO" id="GO:0016853">
    <property type="term" value="F:isomerase activity"/>
    <property type="evidence" value="ECO:0007669"/>
    <property type="project" value="UniProtKB-KW"/>
</dbReference>
<comment type="subcellular location">
    <subcellularLocation>
        <location evidence="7">Cytoplasm</location>
    </subcellularLocation>
</comment>
<dbReference type="GO" id="GO:0051082">
    <property type="term" value="F:unfolded protein binding"/>
    <property type="evidence" value="ECO:0007669"/>
    <property type="project" value="UniProtKB-UniRule"/>
</dbReference>
<comment type="caution">
    <text evidence="10">The sequence shown here is derived from an EMBL/GenBank/DDBJ whole genome shotgun (WGS) entry which is preliminary data.</text>
</comment>
<feature type="binding site" evidence="7">
    <location>
        <begin position="30"/>
        <end position="33"/>
    </location>
    <ligand>
        <name>ATP</name>
        <dbReference type="ChEBI" id="CHEBI:30616"/>
    </ligand>
</feature>
<dbReference type="SUPFAM" id="SSF48592">
    <property type="entry name" value="GroEL equatorial domain-like"/>
    <property type="match status" value="1"/>
</dbReference>
<dbReference type="GO" id="GO:0140662">
    <property type="term" value="F:ATP-dependent protein folding chaperone"/>
    <property type="evidence" value="ECO:0007669"/>
    <property type="project" value="InterPro"/>
</dbReference>
<feature type="binding site" evidence="7">
    <location>
        <begin position="87"/>
        <end position="91"/>
    </location>
    <ligand>
        <name>ATP</name>
        <dbReference type="ChEBI" id="CHEBI:30616"/>
    </ligand>
</feature>
<evidence type="ECO:0000313" key="10">
    <source>
        <dbReference type="EMBL" id="THV23284.1"/>
    </source>
</evidence>
<sequence length="546" mass="57688">MAAKEIKFGRTAREKMLHGVDILADAVKVTLGPKGRNVIIDKSFGAPRITKDGVSVAKEIELEDKFENMGAQMVREVASKTNDIAGDGTTTATVLAQAIVREGAKAVAAGMNPMDLKRGIDLAVAEVVKDLQAKAKKISTSAEVAQVGTISANGDTQVGNDIAEAMQKVGNEGVITVEEAKTAETELEVVEGMQFDRGYLSPYFVTNPEKMVADLEDAFILLHEKKLSNLQAMLPVLEAVVQTGKPLVIIAEDVEGEALATLVVNKLRGGLKIAAVKAPGFGDRRKAMLEDIAILTGGTVISEDLGIKLESVTLDMLGRAKKVSITKENTTIVDGNGQKSDIEGRVAQIKAQIEETSSDYDREKLQERLAKLAGGVAVIRVGGSTEIEVKERKDRIDDALNATRAAVQEGIVPGGGTALLRSSTKITVKGVNDDQEAGINIVRRALQALVRQIATNAGDEASIIVGKILDKNEENFGYNAQTGEFGDMIAMGIVDPVKVVRTALQNAASVASLLITTEAMIAELPKKEAAGGMPGGMGGMGGMDMM</sequence>
<protein>
    <recommendedName>
        <fullName evidence="7">Chaperonin GroEL</fullName>
        <ecNumber evidence="7">5.6.1.7</ecNumber>
    </recommendedName>
    <alternativeName>
        <fullName evidence="7">60 kDa chaperonin</fullName>
    </alternativeName>
    <alternativeName>
        <fullName evidence="7">Chaperonin-60</fullName>
        <shortName evidence="7">Cpn60</shortName>
    </alternativeName>
</protein>
<dbReference type="InterPro" id="IPR027413">
    <property type="entry name" value="GROEL-like_equatorial_sf"/>
</dbReference>
<keyword evidence="11" id="KW-1185">Reference proteome</keyword>
<evidence type="ECO:0000256" key="4">
    <source>
        <dbReference type="ARBA" id="ARBA00022840"/>
    </source>
</evidence>
<feature type="binding site" evidence="7">
    <location>
        <position position="415"/>
    </location>
    <ligand>
        <name>ATP</name>
        <dbReference type="ChEBI" id="CHEBI:30616"/>
    </ligand>
</feature>
<keyword evidence="2 7" id="KW-0963">Cytoplasm</keyword>
<dbReference type="InterPro" id="IPR002423">
    <property type="entry name" value="Cpn60/GroEL/TCP-1"/>
</dbReference>
<dbReference type="EC" id="5.6.1.7" evidence="7"/>